<comment type="caution">
    <text evidence="1">The sequence shown here is derived from an EMBL/GenBank/DDBJ whole genome shotgun (WGS) entry which is preliminary data.</text>
</comment>
<reference evidence="1" key="1">
    <citation type="submission" date="2022-08" db="EMBL/GenBank/DDBJ databases">
        <title>Genome Sequence of Pycnoporus sanguineus.</title>
        <authorList>
            <person name="Buettner E."/>
        </authorList>
    </citation>
    <scope>NUCLEOTIDE SEQUENCE</scope>
    <source>
        <strain evidence="1">CG-C14</strain>
    </source>
</reference>
<accession>A0ACC1NJX7</accession>
<dbReference type="EMBL" id="JANSHE010004311">
    <property type="protein sequence ID" value="KAJ2978836.1"/>
    <property type="molecule type" value="Genomic_DNA"/>
</dbReference>
<keyword evidence="2" id="KW-1185">Reference proteome</keyword>
<proteinExistence type="predicted"/>
<gene>
    <name evidence="1" type="ORF">NUW54_g11234</name>
</gene>
<dbReference type="Proteomes" id="UP001144978">
    <property type="component" value="Unassembled WGS sequence"/>
</dbReference>
<evidence type="ECO:0000313" key="1">
    <source>
        <dbReference type="EMBL" id="KAJ2978836.1"/>
    </source>
</evidence>
<protein>
    <submittedName>
        <fullName evidence="1">Uncharacterized protein</fullName>
    </submittedName>
</protein>
<organism evidence="1 2">
    <name type="scientific">Trametes sanguinea</name>
    <dbReference type="NCBI Taxonomy" id="158606"/>
    <lineage>
        <taxon>Eukaryota</taxon>
        <taxon>Fungi</taxon>
        <taxon>Dikarya</taxon>
        <taxon>Basidiomycota</taxon>
        <taxon>Agaricomycotina</taxon>
        <taxon>Agaricomycetes</taxon>
        <taxon>Polyporales</taxon>
        <taxon>Polyporaceae</taxon>
        <taxon>Trametes</taxon>
    </lineage>
</organism>
<name>A0ACC1NJX7_9APHY</name>
<evidence type="ECO:0000313" key="2">
    <source>
        <dbReference type="Proteomes" id="UP001144978"/>
    </source>
</evidence>
<sequence length="154" mass="16736">MPIRVHIQHTSLQIQIQPQAPPSRSPTPESACPPSISGTQQTGASPSRSLPNPATSIPLPSPSPINLRSPLSHPDHHPASFCPFFFLSPSRPSPFLPARLALCLSITREFPIAFPFISPFSGNPFSHEAASVQVHVTLLRCMSQKRQFPSMLGM</sequence>